<dbReference type="InterPro" id="IPR013785">
    <property type="entry name" value="Aldolase_TIM"/>
</dbReference>
<dbReference type="PROSITE" id="PS51918">
    <property type="entry name" value="RADICAL_SAM"/>
    <property type="match status" value="1"/>
</dbReference>
<dbReference type="AlphaFoldDB" id="A0A3B1ASF3"/>
<gene>
    <name evidence="9" type="ORF">MNBD_GAMMA26-432</name>
</gene>
<dbReference type="SFLD" id="SFLDG01065">
    <property type="entry name" value="anaerobic_coproporphyrinogen-I"/>
    <property type="match status" value="1"/>
</dbReference>
<keyword evidence="7" id="KW-0143">Chaperone</keyword>
<dbReference type="Pfam" id="PF06969">
    <property type="entry name" value="HemN_C"/>
    <property type="match status" value="1"/>
</dbReference>
<dbReference type="InterPro" id="IPR034505">
    <property type="entry name" value="Coproporphyrinogen-III_oxidase"/>
</dbReference>
<dbReference type="Pfam" id="PF04055">
    <property type="entry name" value="Radical_SAM"/>
    <property type="match status" value="1"/>
</dbReference>
<dbReference type="EMBL" id="UOFX01000016">
    <property type="protein sequence ID" value="VAX06672.1"/>
    <property type="molecule type" value="Genomic_DNA"/>
</dbReference>
<dbReference type="GO" id="GO:0004109">
    <property type="term" value="F:coproporphyrinogen oxidase activity"/>
    <property type="evidence" value="ECO:0007669"/>
    <property type="project" value="InterPro"/>
</dbReference>
<keyword evidence="5" id="KW-0408">Iron</keyword>
<dbReference type="PANTHER" id="PTHR13932">
    <property type="entry name" value="COPROPORPHYRINIGEN III OXIDASE"/>
    <property type="match status" value="1"/>
</dbReference>
<keyword evidence="4" id="KW-0479">Metal-binding</keyword>
<keyword evidence="6" id="KW-0411">Iron-sulfur</keyword>
<evidence type="ECO:0000256" key="5">
    <source>
        <dbReference type="ARBA" id="ARBA00023004"/>
    </source>
</evidence>
<dbReference type="GO" id="GO:0046872">
    <property type="term" value="F:metal ion binding"/>
    <property type="evidence" value="ECO:0007669"/>
    <property type="project" value="UniProtKB-KW"/>
</dbReference>
<protein>
    <submittedName>
        <fullName evidence="9">Radical SAM family enzyme, similar to coproporphyrinogen III oxidase, oxygen-independent, clustered with nucleoside-triphosphatase RdgB</fullName>
    </submittedName>
</protein>
<dbReference type="InterPro" id="IPR010723">
    <property type="entry name" value="HemN_C"/>
</dbReference>
<keyword evidence="2" id="KW-0349">Heme</keyword>
<name>A0A3B1ASF3_9ZZZZ</name>
<sequence length="414" mass="45629">MIFLNWHFCRRVIEFSLYFSRIIVRISSRLTAAPTPLSLYIHIPWCVQKCPYCDFNSHAVRGSLDEDAYVDVLMADLDGEVFQIQDRVLHSIFIGGGTPSLFSGDAIARLLAGIRQRITCPADMEITLEANPGTLESDHFAAYHAAGVNRLSIGVQSFDTGCLQRLGRIHGPDEAIAAVAAARSAGFENINLDLMFGLPNQEINQAQADLETAIGLNPEHISYYQLTLEPGTPFHHSPPALPVEAAIWDMQLQGQALLRDGGYAQYEISAYARPGWQCRHNLNYWTFGDYLGIGAGAHGKSTNLSGLITRRCKVAKPSAYLTNSGSSFYAQKTLDAEDIKLEFMMNALRLHQGFSIDLFEARTGLHFAEIKETVSAAIQRGLLQSEAEVLRPTALGQQFLNDLLAQFISSCNSA</sequence>
<dbReference type="NCBIfam" id="TIGR00539">
    <property type="entry name" value="hemN_rel"/>
    <property type="match status" value="1"/>
</dbReference>
<evidence type="ECO:0000256" key="7">
    <source>
        <dbReference type="ARBA" id="ARBA00023186"/>
    </source>
</evidence>
<proteinExistence type="inferred from homology"/>
<dbReference type="SMART" id="SM00729">
    <property type="entry name" value="Elp3"/>
    <property type="match status" value="1"/>
</dbReference>
<reference evidence="9" key="1">
    <citation type="submission" date="2018-06" db="EMBL/GenBank/DDBJ databases">
        <authorList>
            <person name="Zhirakovskaya E."/>
        </authorList>
    </citation>
    <scope>NUCLEOTIDE SEQUENCE</scope>
</reference>
<organism evidence="9">
    <name type="scientific">hydrothermal vent metagenome</name>
    <dbReference type="NCBI Taxonomy" id="652676"/>
    <lineage>
        <taxon>unclassified sequences</taxon>
        <taxon>metagenomes</taxon>
        <taxon>ecological metagenomes</taxon>
    </lineage>
</organism>
<dbReference type="InterPro" id="IPR058240">
    <property type="entry name" value="rSAM_sf"/>
</dbReference>
<dbReference type="GO" id="GO:0006779">
    <property type="term" value="P:porphyrin-containing compound biosynthetic process"/>
    <property type="evidence" value="ECO:0007669"/>
    <property type="project" value="InterPro"/>
</dbReference>
<dbReference type="GO" id="GO:0051539">
    <property type="term" value="F:4 iron, 4 sulfur cluster binding"/>
    <property type="evidence" value="ECO:0007669"/>
    <property type="project" value="InterPro"/>
</dbReference>
<evidence type="ECO:0000256" key="3">
    <source>
        <dbReference type="ARBA" id="ARBA00022691"/>
    </source>
</evidence>
<dbReference type="SFLD" id="SFLDS00029">
    <property type="entry name" value="Radical_SAM"/>
    <property type="match status" value="1"/>
</dbReference>
<dbReference type="GO" id="GO:0005737">
    <property type="term" value="C:cytoplasm"/>
    <property type="evidence" value="ECO:0007669"/>
    <property type="project" value="InterPro"/>
</dbReference>
<evidence type="ECO:0000313" key="9">
    <source>
        <dbReference type="EMBL" id="VAX06672.1"/>
    </source>
</evidence>
<comment type="similarity">
    <text evidence="1">Belongs to the anaerobic coproporphyrinogen-III oxidase family. HemW subfamily.</text>
</comment>
<evidence type="ECO:0000256" key="2">
    <source>
        <dbReference type="ARBA" id="ARBA00022617"/>
    </source>
</evidence>
<dbReference type="SFLD" id="SFLDG01082">
    <property type="entry name" value="B12-binding_domain_containing"/>
    <property type="match status" value="1"/>
</dbReference>
<feature type="domain" description="Radical SAM core" evidence="8">
    <location>
        <begin position="31"/>
        <end position="264"/>
    </location>
</feature>
<evidence type="ECO:0000259" key="8">
    <source>
        <dbReference type="PROSITE" id="PS51918"/>
    </source>
</evidence>
<dbReference type="InterPro" id="IPR004559">
    <property type="entry name" value="HemW-like"/>
</dbReference>
<dbReference type="InterPro" id="IPR007197">
    <property type="entry name" value="rSAM"/>
</dbReference>
<evidence type="ECO:0000256" key="6">
    <source>
        <dbReference type="ARBA" id="ARBA00023014"/>
    </source>
</evidence>
<dbReference type="PANTHER" id="PTHR13932:SF5">
    <property type="entry name" value="RADICAL S-ADENOSYL METHIONINE DOMAIN-CONTAINING PROTEIN 1, MITOCHONDRIAL"/>
    <property type="match status" value="1"/>
</dbReference>
<dbReference type="SFLD" id="SFLDF00288">
    <property type="entry name" value="HemN-like__clustered_with_nucl"/>
    <property type="match status" value="1"/>
</dbReference>
<keyword evidence="3" id="KW-0949">S-adenosyl-L-methionine</keyword>
<accession>A0A3B1ASF3</accession>
<evidence type="ECO:0000256" key="4">
    <source>
        <dbReference type="ARBA" id="ARBA00022723"/>
    </source>
</evidence>
<dbReference type="SUPFAM" id="SSF102114">
    <property type="entry name" value="Radical SAM enzymes"/>
    <property type="match status" value="1"/>
</dbReference>
<evidence type="ECO:0000256" key="1">
    <source>
        <dbReference type="ARBA" id="ARBA00006100"/>
    </source>
</evidence>
<dbReference type="CDD" id="cd01335">
    <property type="entry name" value="Radical_SAM"/>
    <property type="match status" value="1"/>
</dbReference>
<dbReference type="InterPro" id="IPR006638">
    <property type="entry name" value="Elp3/MiaA/NifB-like_rSAM"/>
</dbReference>
<dbReference type="Gene3D" id="3.20.20.70">
    <property type="entry name" value="Aldolase class I"/>
    <property type="match status" value="1"/>
</dbReference>
<dbReference type="SFLD" id="SFLDF00562">
    <property type="entry name" value="HemN-like__clustered_with_heat"/>
    <property type="match status" value="1"/>
</dbReference>